<dbReference type="EMBL" id="MBFS01000220">
    <property type="protein sequence ID" value="PVV03541.1"/>
    <property type="molecule type" value="Genomic_DNA"/>
</dbReference>
<proteinExistence type="predicted"/>
<feature type="region of interest" description="Disordered" evidence="1">
    <location>
        <begin position="372"/>
        <end position="446"/>
    </location>
</feature>
<organism evidence="2 3">
    <name type="scientific">Smittium megazygosporum</name>
    <dbReference type="NCBI Taxonomy" id="133381"/>
    <lineage>
        <taxon>Eukaryota</taxon>
        <taxon>Fungi</taxon>
        <taxon>Fungi incertae sedis</taxon>
        <taxon>Zoopagomycota</taxon>
        <taxon>Kickxellomycotina</taxon>
        <taxon>Harpellomycetes</taxon>
        <taxon>Harpellales</taxon>
        <taxon>Legeriomycetaceae</taxon>
        <taxon>Smittium</taxon>
    </lineage>
</organism>
<protein>
    <submittedName>
        <fullName evidence="2">Uncharacterized protein</fullName>
    </submittedName>
</protein>
<name>A0A2T9ZG46_9FUNG</name>
<evidence type="ECO:0000313" key="3">
    <source>
        <dbReference type="Proteomes" id="UP000245609"/>
    </source>
</evidence>
<feature type="compositionally biased region" description="Polar residues" evidence="1">
    <location>
        <begin position="309"/>
        <end position="320"/>
    </location>
</feature>
<feature type="compositionally biased region" description="Basic and acidic residues" evidence="1">
    <location>
        <begin position="164"/>
        <end position="185"/>
    </location>
</feature>
<evidence type="ECO:0000313" key="2">
    <source>
        <dbReference type="EMBL" id="PVV03541.1"/>
    </source>
</evidence>
<sequence length="469" mass="51069">MAEGTNTGSVVAADNVAPAIVEPAAEAVKSYAEVAKSQENLIEAVSKEAEKETKSTEQTHEKDEQKAEKAEEKTEEPADTKEHKELEAEHKETKASEGSDVAEKRSGEMKSEAKEAEVDEQGTSSGVRRVKKEHDKAKRASLLQKIKLPKSFQAFSSSMFHPKRPTDGSDKTTEKAGADNKKSAEMEGQGLAENTKEEPKAEVTDKEVVDQEAKIVPETFGSDKLDLKLDEQELKKESVSDLKEEKKADAEAVEEEKMPEKAAEKTENAEASAAAEVPEKPEARKVSNTSAGAGSTTADESGDDHQQAAEDSQNTNITDTSVEDEEQNKKVNGKTDEQTKKKGWSFGNFQKQMVNKRTSVISSISGLYEKIVTSTQSSTTKKSKKTKKSDKSETKSGDEGEKNETESTGGALDEVQINSDPLTIPTQESSKGAEKEAEKAVENANATEKKNFDVSFNEFDVKLEPESVH</sequence>
<evidence type="ECO:0000256" key="1">
    <source>
        <dbReference type="SAM" id="MobiDB-lite"/>
    </source>
</evidence>
<gene>
    <name evidence="2" type="ORF">BB560_001977</name>
</gene>
<feature type="compositionally biased region" description="Basic and acidic residues" evidence="1">
    <location>
        <begin position="431"/>
        <end position="446"/>
    </location>
</feature>
<keyword evidence="3" id="KW-1185">Reference proteome</keyword>
<reference evidence="2 3" key="1">
    <citation type="journal article" date="2018" name="MBio">
        <title>Comparative Genomics Reveals the Core Gene Toolbox for the Fungus-Insect Symbiosis.</title>
        <authorList>
            <person name="Wang Y."/>
            <person name="Stata M."/>
            <person name="Wang W."/>
            <person name="Stajich J.E."/>
            <person name="White M.M."/>
            <person name="Moncalvo J.M."/>
        </authorList>
    </citation>
    <scope>NUCLEOTIDE SEQUENCE [LARGE SCALE GENOMIC DNA]</scope>
    <source>
        <strain evidence="2 3">SC-DP-2</strain>
    </source>
</reference>
<feature type="compositionally biased region" description="Polar residues" evidence="1">
    <location>
        <begin position="416"/>
        <end position="430"/>
    </location>
</feature>
<accession>A0A2T9ZG46</accession>
<feature type="region of interest" description="Disordered" evidence="1">
    <location>
        <begin position="45"/>
        <end position="354"/>
    </location>
</feature>
<dbReference type="Proteomes" id="UP000245609">
    <property type="component" value="Unassembled WGS sequence"/>
</dbReference>
<feature type="compositionally biased region" description="Basic and acidic residues" evidence="1">
    <location>
        <begin position="389"/>
        <end position="405"/>
    </location>
</feature>
<dbReference type="AlphaFoldDB" id="A0A2T9ZG46"/>
<feature type="compositionally biased region" description="Basic and acidic residues" evidence="1">
    <location>
        <begin position="45"/>
        <end position="116"/>
    </location>
</feature>
<feature type="compositionally biased region" description="Basic and acidic residues" evidence="1">
    <location>
        <begin position="194"/>
        <end position="268"/>
    </location>
</feature>
<comment type="caution">
    <text evidence="2">The sequence shown here is derived from an EMBL/GenBank/DDBJ whole genome shotgun (WGS) entry which is preliminary data.</text>
</comment>
<feature type="compositionally biased region" description="Basic and acidic residues" evidence="1">
    <location>
        <begin position="327"/>
        <end position="340"/>
    </location>
</feature>
<feature type="compositionally biased region" description="Polar residues" evidence="1">
    <location>
        <begin position="286"/>
        <end position="299"/>
    </location>
</feature>